<comment type="caution">
    <text evidence="1">The sequence shown here is derived from an EMBL/GenBank/DDBJ whole genome shotgun (WGS) entry which is preliminary data.</text>
</comment>
<proteinExistence type="predicted"/>
<protein>
    <submittedName>
        <fullName evidence="1">Uncharacterized protein</fullName>
    </submittedName>
</protein>
<organism evidence="1 3">
    <name type="scientific">Adineta steineri</name>
    <dbReference type="NCBI Taxonomy" id="433720"/>
    <lineage>
        <taxon>Eukaryota</taxon>
        <taxon>Metazoa</taxon>
        <taxon>Spiralia</taxon>
        <taxon>Gnathifera</taxon>
        <taxon>Rotifera</taxon>
        <taxon>Eurotatoria</taxon>
        <taxon>Bdelloidea</taxon>
        <taxon>Adinetida</taxon>
        <taxon>Adinetidae</taxon>
        <taxon>Adineta</taxon>
    </lineage>
</organism>
<dbReference type="Proteomes" id="UP000663845">
    <property type="component" value="Unassembled WGS sequence"/>
</dbReference>
<dbReference type="Proteomes" id="UP000663844">
    <property type="component" value="Unassembled WGS sequence"/>
</dbReference>
<name>A0A813XKU5_9BILA</name>
<dbReference type="EMBL" id="CAJOAZ010001654">
    <property type="protein sequence ID" value="CAF3840914.1"/>
    <property type="molecule type" value="Genomic_DNA"/>
</dbReference>
<reference evidence="1" key="1">
    <citation type="submission" date="2021-02" db="EMBL/GenBank/DDBJ databases">
        <authorList>
            <person name="Nowell W R."/>
        </authorList>
    </citation>
    <scope>NUCLEOTIDE SEQUENCE</scope>
</reference>
<dbReference type="InterPro" id="IPR011992">
    <property type="entry name" value="EF-hand-dom_pair"/>
</dbReference>
<accession>A0A813XKU5</accession>
<evidence type="ECO:0000313" key="3">
    <source>
        <dbReference type="Proteomes" id="UP000663845"/>
    </source>
</evidence>
<dbReference type="EMBL" id="CAJNOG010000063">
    <property type="protein sequence ID" value="CAF0872989.1"/>
    <property type="molecule type" value="Genomic_DNA"/>
</dbReference>
<evidence type="ECO:0000313" key="2">
    <source>
        <dbReference type="EMBL" id="CAF3840914.1"/>
    </source>
</evidence>
<dbReference type="AlphaFoldDB" id="A0A813XKU5"/>
<gene>
    <name evidence="1" type="ORF">JYZ213_LOCUS9063</name>
    <name evidence="2" type="ORF">OXD698_LOCUS20669</name>
</gene>
<evidence type="ECO:0000313" key="1">
    <source>
        <dbReference type="EMBL" id="CAF0872989.1"/>
    </source>
</evidence>
<dbReference type="SUPFAM" id="SSF47473">
    <property type="entry name" value="EF-hand"/>
    <property type="match status" value="1"/>
</dbReference>
<sequence>MNLKREDKIKENKTKASFIFDRLDRDSNGFELQKLLIQSSLPENEVDAYLITDDDDEKYSFDEFYQNMKPI</sequence>